<sequence length="587" mass="64978">MDKVGKHSRKGRETTKRVSEPEPDYDEEVLKRHKNAQAVTVLGEEDASVKLLEDLVFGAEDDLVERLVEDREDGGATLLDDDDSSDSDVENEARLKVQPTRTAVWEDEDDDLEEEVDMTHRFRRDLAKSDAEAKMSKQKLQQRMKEQFQKAMGGMPSWAETKFKKKNKKKDDSDDSDEDGDDLMRKTGNFVGSSDSLPKGIIRMKKCLHANNDRPSKDRLTTVQFHPSAQVVMTAGIDQSISLFQVDGKTNPKIQSIHLERFPVHKAQFSVNGEQVVATSFRNKLFYIYDMMEGKVIPVHTVRGLREQRVKEFEVSPDGESLLLTGTSGYLHVLTMKTKEVVKSLKINGNVVGVAFSHDGSKVFTNSEEGEVYIWDMRSSKCLNRFTDDGCVSGTSMAASKNGQYLACGSAAGVRDRETQEKENANNSGGSVANHRHGTGKGNKGNKIRNNKQTGSQPTSRNSSNSSASTATTTSNGGGGGLLGPGSNSSGGMSALAASPRSQPSRMAPRSQMMKRSPPAVPSPPRPVQMERHLVRPPPACPEPHCLPLDSGSSHVMPRDVWLRVFQHLIQRELCVCMRVCRTWSRW</sequence>
<keyword evidence="11" id="KW-1185">Reference proteome</keyword>
<dbReference type="InterPro" id="IPR001680">
    <property type="entry name" value="WD40_rpt"/>
</dbReference>
<reference evidence="10" key="2">
    <citation type="submission" date="2025-08" db="UniProtKB">
        <authorList>
            <consortium name="Ensembl"/>
        </authorList>
    </citation>
    <scope>IDENTIFICATION</scope>
</reference>
<dbReference type="Pfam" id="PF12937">
    <property type="entry name" value="F-box-like"/>
    <property type="match status" value="1"/>
</dbReference>
<dbReference type="InterPro" id="IPR015943">
    <property type="entry name" value="WD40/YVTN_repeat-like_dom_sf"/>
</dbReference>
<evidence type="ECO:0000256" key="4">
    <source>
        <dbReference type="ARBA" id="ARBA00022737"/>
    </source>
</evidence>
<dbReference type="Pfam" id="PF00400">
    <property type="entry name" value="WD40"/>
    <property type="match status" value="1"/>
</dbReference>
<protein>
    <recommendedName>
        <fullName evidence="9">F-box domain-containing protein</fullName>
    </recommendedName>
</protein>
<keyword evidence="5" id="KW-0539">Nucleus</keyword>
<dbReference type="InterPro" id="IPR036322">
    <property type="entry name" value="WD40_repeat_dom_sf"/>
</dbReference>
<evidence type="ECO:0000313" key="11">
    <source>
        <dbReference type="Proteomes" id="UP000694395"/>
    </source>
</evidence>
<feature type="compositionally biased region" description="Basic and acidic residues" evidence="8">
    <location>
        <begin position="1"/>
        <end position="20"/>
    </location>
</feature>
<dbReference type="GeneTree" id="ENSGT00940000167798"/>
<feature type="compositionally biased region" description="Acidic residues" evidence="8">
    <location>
        <begin position="79"/>
        <end position="90"/>
    </location>
</feature>
<comment type="subcellular location">
    <subcellularLocation>
        <location evidence="1">Nucleus</location>
        <location evidence="1">Nucleolus</location>
    </subcellularLocation>
</comment>
<dbReference type="PANTHER" id="PTHR18359:SF0">
    <property type="entry name" value="U3 SMALL NUCLEOLAR RNA-ASSOCIATED PROTEIN 18 HOMOLOG"/>
    <property type="match status" value="1"/>
</dbReference>
<dbReference type="PANTHER" id="PTHR18359">
    <property type="entry name" value="WD-REPEAT PROTEIN-RELATED"/>
    <property type="match status" value="1"/>
</dbReference>
<dbReference type="Proteomes" id="UP000694395">
    <property type="component" value="Chromosome 13"/>
</dbReference>
<comment type="similarity">
    <text evidence="6">Belongs to the WD repeat UTP18 family.</text>
</comment>
<dbReference type="SMART" id="SM00320">
    <property type="entry name" value="WD40"/>
    <property type="match status" value="5"/>
</dbReference>
<dbReference type="CDD" id="cd22122">
    <property type="entry name" value="F-box_JHDM"/>
    <property type="match status" value="1"/>
</dbReference>
<evidence type="ECO:0000256" key="5">
    <source>
        <dbReference type="ARBA" id="ARBA00023242"/>
    </source>
</evidence>
<accession>A0A8C7PAP0</accession>
<evidence type="ECO:0000313" key="10">
    <source>
        <dbReference type="Ensembl" id="ENSOMYP00000020064.2"/>
    </source>
</evidence>
<dbReference type="InterPro" id="IPR001810">
    <property type="entry name" value="F-box_dom"/>
</dbReference>
<dbReference type="AlphaFoldDB" id="A0A8C7PAP0"/>
<feature type="region of interest" description="Disordered" evidence="8">
    <location>
        <begin position="416"/>
        <end position="530"/>
    </location>
</feature>
<feature type="repeat" description="WD" evidence="7">
    <location>
        <begin position="351"/>
        <end position="385"/>
    </location>
</feature>
<dbReference type="InterPro" id="IPR036047">
    <property type="entry name" value="F-box-like_dom_sf"/>
</dbReference>
<evidence type="ECO:0000256" key="8">
    <source>
        <dbReference type="SAM" id="MobiDB-lite"/>
    </source>
</evidence>
<keyword evidence="2" id="KW-0698">rRNA processing</keyword>
<evidence type="ECO:0000256" key="7">
    <source>
        <dbReference type="PROSITE-ProRule" id="PRU00221"/>
    </source>
</evidence>
<feature type="region of interest" description="Disordered" evidence="8">
    <location>
        <begin position="1"/>
        <end position="30"/>
    </location>
</feature>
<feature type="region of interest" description="Disordered" evidence="8">
    <location>
        <begin position="127"/>
        <end position="195"/>
    </location>
</feature>
<evidence type="ECO:0000256" key="2">
    <source>
        <dbReference type="ARBA" id="ARBA00022552"/>
    </source>
</evidence>
<gene>
    <name evidence="10" type="primary">LOC110486197</name>
</gene>
<feature type="compositionally biased region" description="Basic residues" evidence="8">
    <location>
        <begin position="434"/>
        <end position="450"/>
    </location>
</feature>
<dbReference type="PROSITE" id="PS50082">
    <property type="entry name" value="WD_REPEATS_2"/>
    <property type="match status" value="1"/>
</dbReference>
<dbReference type="SUPFAM" id="SSF50978">
    <property type="entry name" value="WD40 repeat-like"/>
    <property type="match status" value="1"/>
</dbReference>
<evidence type="ECO:0000256" key="1">
    <source>
        <dbReference type="ARBA" id="ARBA00004604"/>
    </source>
</evidence>
<feature type="domain" description="F-box" evidence="9">
    <location>
        <begin position="557"/>
        <end position="585"/>
    </location>
</feature>
<keyword evidence="3 7" id="KW-0853">WD repeat</keyword>
<dbReference type="SUPFAM" id="SSF81383">
    <property type="entry name" value="F-box domain"/>
    <property type="match status" value="1"/>
</dbReference>
<dbReference type="InterPro" id="IPR045161">
    <property type="entry name" value="Utp18"/>
</dbReference>
<dbReference type="GO" id="GO:0034388">
    <property type="term" value="C:Pwp2p-containing subcomplex of 90S preribosome"/>
    <property type="evidence" value="ECO:0007669"/>
    <property type="project" value="TreeGrafter"/>
</dbReference>
<dbReference type="Ensembl" id="ENSOMYT00000022048.2">
    <property type="protein sequence ID" value="ENSOMYP00000020064.2"/>
    <property type="gene ID" value="ENSOMYG00000009853.2"/>
</dbReference>
<dbReference type="GO" id="GO:0032040">
    <property type="term" value="C:small-subunit processome"/>
    <property type="evidence" value="ECO:0007669"/>
    <property type="project" value="TreeGrafter"/>
</dbReference>
<dbReference type="Gene3D" id="1.20.1280.50">
    <property type="match status" value="1"/>
</dbReference>
<reference evidence="10" key="3">
    <citation type="submission" date="2025-09" db="UniProtKB">
        <authorList>
            <consortium name="Ensembl"/>
        </authorList>
    </citation>
    <scope>IDENTIFICATION</scope>
</reference>
<name>A0A8C7PAP0_ONCMY</name>
<dbReference type="GO" id="GO:0006364">
    <property type="term" value="P:rRNA processing"/>
    <property type="evidence" value="ECO:0007669"/>
    <property type="project" value="UniProtKB-KW"/>
</dbReference>
<keyword evidence="4" id="KW-0677">Repeat</keyword>
<proteinExistence type="inferred from homology"/>
<organism evidence="10 11">
    <name type="scientific">Oncorhynchus mykiss</name>
    <name type="common">Rainbow trout</name>
    <name type="synonym">Salmo gairdneri</name>
    <dbReference type="NCBI Taxonomy" id="8022"/>
    <lineage>
        <taxon>Eukaryota</taxon>
        <taxon>Metazoa</taxon>
        <taxon>Chordata</taxon>
        <taxon>Craniata</taxon>
        <taxon>Vertebrata</taxon>
        <taxon>Euteleostomi</taxon>
        <taxon>Actinopterygii</taxon>
        <taxon>Neopterygii</taxon>
        <taxon>Teleostei</taxon>
        <taxon>Protacanthopterygii</taxon>
        <taxon>Salmoniformes</taxon>
        <taxon>Salmonidae</taxon>
        <taxon>Salmoninae</taxon>
        <taxon>Oncorhynchus</taxon>
    </lineage>
</organism>
<feature type="region of interest" description="Disordered" evidence="8">
    <location>
        <begin position="71"/>
        <end position="112"/>
    </location>
</feature>
<reference evidence="10" key="1">
    <citation type="submission" date="2020-07" db="EMBL/GenBank/DDBJ databases">
        <title>A long reads based de novo assembly of the rainbow trout Arlee double haploid line genome.</title>
        <authorList>
            <person name="Gao G."/>
            <person name="Palti Y."/>
        </authorList>
    </citation>
    <scope>NUCLEOTIDE SEQUENCE [LARGE SCALE GENOMIC DNA]</scope>
</reference>
<evidence type="ECO:0000259" key="9">
    <source>
        <dbReference type="Pfam" id="PF12937"/>
    </source>
</evidence>
<feature type="compositionally biased region" description="Low complexity" evidence="8">
    <location>
        <begin position="451"/>
        <end position="475"/>
    </location>
</feature>
<evidence type="ECO:0000256" key="3">
    <source>
        <dbReference type="ARBA" id="ARBA00022574"/>
    </source>
</evidence>
<dbReference type="Gene3D" id="2.130.10.10">
    <property type="entry name" value="YVTN repeat-like/Quinoprotein amine dehydrogenase"/>
    <property type="match status" value="1"/>
</dbReference>
<evidence type="ECO:0000256" key="6">
    <source>
        <dbReference type="ARBA" id="ARBA00025767"/>
    </source>
</evidence>